<dbReference type="PANTHER" id="PTHR22642">
    <property type="entry name" value="IMIDAZOLONEPROPIONASE"/>
    <property type="match status" value="1"/>
</dbReference>
<evidence type="ECO:0000259" key="1">
    <source>
        <dbReference type="Pfam" id="PF07969"/>
    </source>
</evidence>
<evidence type="ECO:0000313" key="3">
    <source>
        <dbReference type="Proteomes" id="UP000653472"/>
    </source>
</evidence>
<reference evidence="2" key="1">
    <citation type="submission" date="2020-03" db="EMBL/GenBank/DDBJ databases">
        <title>Solimonas marina sp. nov., isolated from deep seawater of the Pacific Ocean.</title>
        <authorList>
            <person name="Liu X."/>
            <person name="Lai Q."/>
            <person name="Sun F."/>
            <person name="Gai Y."/>
            <person name="Li G."/>
            <person name="Shao Z."/>
        </authorList>
    </citation>
    <scope>NUCLEOTIDE SEQUENCE</scope>
    <source>
        <strain evidence="2">C16B3</strain>
    </source>
</reference>
<dbReference type="InterPro" id="IPR013108">
    <property type="entry name" value="Amidohydro_3"/>
</dbReference>
<dbReference type="EMBL" id="JAAVXB010000003">
    <property type="protein sequence ID" value="NKF22016.1"/>
    <property type="molecule type" value="Genomic_DNA"/>
</dbReference>
<dbReference type="InterPro" id="IPR032466">
    <property type="entry name" value="Metal_Hydrolase"/>
</dbReference>
<comment type="caution">
    <text evidence="2">The sequence shown here is derived from an EMBL/GenBank/DDBJ whole genome shotgun (WGS) entry which is preliminary data.</text>
</comment>
<dbReference type="SUPFAM" id="SSF51556">
    <property type="entry name" value="Metallo-dependent hydrolases"/>
    <property type="match status" value="1"/>
</dbReference>
<dbReference type="Gene3D" id="3.10.310.70">
    <property type="match status" value="1"/>
</dbReference>
<sequence>MLIRNAELHFGARVDVRIANGCIAAIAARLAAGDSEPTLDAGGAALLPAVRDHHLHLRALAAAQSSIVCGPPQIADADALAARLRAAAADGNGWLRGIGFHESVCADFDRRWLDRHVATRPLRVQHRSGRLWVFNSVALAALGITDGGDDPFERVGGRLSGRLYDADDWLRARLPKSPQSLAALSRQLASRGVVGLTDTTHTNGLDAFDAFVAAHARGECLQALMVMGNGELDVVADQPGVFRGAHKFHLHEHELPAFDTLCAAIERSHVHGRTAAFHCVTRTELVYALSALESVGVRAGDRIEHAAVAPPELATMMARLGVIAVTQPNFIAERGDAYLRDVDAGDLPWLYRLRGLRAAGIPVVGSTDAPFGTADVWASMQAAVERRTPSGATLGDDERLTPEHAFSIYTGALQAPHQPVTALEVGSAADLCLLDRPWSRARSALGDVQVQMTWRAGHVIWHAAASAPVFNSAVQCKNSWAGRSCADPSQPP</sequence>
<dbReference type="PANTHER" id="PTHR22642:SF2">
    <property type="entry name" value="PROTEIN LONG AFTER FAR-RED 3"/>
    <property type="match status" value="1"/>
</dbReference>
<dbReference type="SUPFAM" id="SSF51338">
    <property type="entry name" value="Composite domain of metallo-dependent hydrolases"/>
    <property type="match status" value="1"/>
</dbReference>
<dbReference type="Pfam" id="PF07969">
    <property type="entry name" value="Amidohydro_3"/>
    <property type="match status" value="1"/>
</dbReference>
<protein>
    <submittedName>
        <fullName evidence="2">Amidohydrolase family protein</fullName>
    </submittedName>
</protein>
<dbReference type="InterPro" id="IPR011059">
    <property type="entry name" value="Metal-dep_hydrolase_composite"/>
</dbReference>
<gene>
    <name evidence="2" type="ORF">G7Y82_06770</name>
</gene>
<dbReference type="RefSeq" id="WP_168147275.1">
    <property type="nucleotide sequence ID" value="NZ_JAAVXB010000003.1"/>
</dbReference>
<dbReference type="Gene3D" id="3.20.20.140">
    <property type="entry name" value="Metal-dependent hydrolases"/>
    <property type="match status" value="2"/>
</dbReference>
<proteinExistence type="predicted"/>
<organism evidence="2 3">
    <name type="scientific">Solimonas marina</name>
    <dbReference type="NCBI Taxonomy" id="2714601"/>
    <lineage>
        <taxon>Bacteria</taxon>
        <taxon>Pseudomonadati</taxon>
        <taxon>Pseudomonadota</taxon>
        <taxon>Gammaproteobacteria</taxon>
        <taxon>Nevskiales</taxon>
        <taxon>Nevskiaceae</taxon>
        <taxon>Solimonas</taxon>
    </lineage>
</organism>
<dbReference type="Proteomes" id="UP000653472">
    <property type="component" value="Unassembled WGS sequence"/>
</dbReference>
<accession>A0A969W7B4</accession>
<dbReference type="GO" id="GO:0016810">
    <property type="term" value="F:hydrolase activity, acting on carbon-nitrogen (but not peptide) bonds"/>
    <property type="evidence" value="ECO:0007669"/>
    <property type="project" value="InterPro"/>
</dbReference>
<keyword evidence="3" id="KW-1185">Reference proteome</keyword>
<evidence type="ECO:0000313" key="2">
    <source>
        <dbReference type="EMBL" id="NKF22016.1"/>
    </source>
</evidence>
<dbReference type="AlphaFoldDB" id="A0A969W7B4"/>
<dbReference type="Gene3D" id="2.30.40.10">
    <property type="entry name" value="Urease, subunit C, domain 1"/>
    <property type="match status" value="1"/>
</dbReference>
<feature type="domain" description="Amidohydrolase 3" evidence="1">
    <location>
        <begin position="39"/>
        <end position="460"/>
    </location>
</feature>
<name>A0A969W7B4_9GAMM</name>